<keyword evidence="2" id="KW-0732">Signal</keyword>
<dbReference type="Proteomes" id="UP000515679">
    <property type="component" value="Chromosome"/>
</dbReference>
<dbReference type="EMBL" id="CP041969">
    <property type="protein sequence ID" value="QMV42738.1"/>
    <property type="molecule type" value="Genomic_DNA"/>
</dbReference>
<dbReference type="PANTHER" id="PTHR36152:SF1">
    <property type="entry name" value="UBIQUITIN-LIKE DOMAIN-CONTAINING PROTEIN"/>
    <property type="match status" value="1"/>
</dbReference>
<protein>
    <submittedName>
        <fullName evidence="3">Type VI secretion system tube protein Hcp</fullName>
    </submittedName>
</protein>
<feature type="chain" id="PRO_5028978576" evidence="2">
    <location>
        <begin position="25"/>
        <end position="183"/>
    </location>
</feature>
<gene>
    <name evidence="3" type="ORF">FPL14_17250</name>
</gene>
<feature type="region of interest" description="Disordered" evidence="1">
    <location>
        <begin position="164"/>
        <end position="183"/>
    </location>
</feature>
<dbReference type="SUPFAM" id="SSF141452">
    <property type="entry name" value="Hcp1-like"/>
    <property type="match status" value="1"/>
</dbReference>
<reference evidence="3 4" key="1">
    <citation type="submission" date="2019-07" db="EMBL/GenBank/DDBJ databases">
        <authorList>
            <person name="Kim J.K."/>
            <person name="Cheong H.-M."/>
            <person name="Choi Y."/>
            <person name="Hwang K.J."/>
            <person name="Lee S."/>
            <person name="Choi C."/>
        </authorList>
    </citation>
    <scope>NUCLEOTIDE SEQUENCE [LARGE SCALE GENOMIC DNA]</scope>
    <source>
        <strain evidence="3 4">KS 22</strain>
    </source>
</reference>
<evidence type="ECO:0000313" key="4">
    <source>
        <dbReference type="Proteomes" id="UP000515679"/>
    </source>
</evidence>
<dbReference type="InterPro" id="IPR053165">
    <property type="entry name" value="HSI-I_assembly_Hcp1"/>
</dbReference>
<organism evidence="3 4">
    <name type="scientific">Cohnella cholangitidis</name>
    <dbReference type="NCBI Taxonomy" id="2598458"/>
    <lineage>
        <taxon>Bacteria</taxon>
        <taxon>Bacillati</taxon>
        <taxon>Bacillota</taxon>
        <taxon>Bacilli</taxon>
        <taxon>Bacillales</taxon>
        <taxon>Paenibacillaceae</taxon>
        <taxon>Cohnella</taxon>
    </lineage>
</organism>
<dbReference type="PANTHER" id="PTHR36152">
    <property type="entry name" value="CYTOPLASMIC PROTEIN-RELATED"/>
    <property type="match status" value="1"/>
</dbReference>
<feature type="signal peptide" evidence="2">
    <location>
        <begin position="1"/>
        <end position="24"/>
    </location>
</feature>
<accession>A0A7G5C0K4</accession>
<keyword evidence="4" id="KW-1185">Reference proteome</keyword>
<evidence type="ECO:0000256" key="2">
    <source>
        <dbReference type="SAM" id="SignalP"/>
    </source>
</evidence>
<dbReference type="InterPro" id="IPR008514">
    <property type="entry name" value="T6SS_Hcp"/>
</dbReference>
<name>A0A7G5C0K4_9BACL</name>
<dbReference type="AlphaFoldDB" id="A0A7G5C0K4"/>
<evidence type="ECO:0000256" key="1">
    <source>
        <dbReference type="SAM" id="MobiDB-lite"/>
    </source>
</evidence>
<dbReference type="RefSeq" id="WP_182298965.1">
    <property type="nucleotide sequence ID" value="NZ_CP041969.1"/>
</dbReference>
<dbReference type="KEGG" id="cchl:FPL14_17250"/>
<dbReference type="InterPro" id="IPR036624">
    <property type="entry name" value="Hcp1-lik_sf"/>
</dbReference>
<dbReference type="Gene3D" id="2.30.110.20">
    <property type="entry name" value="Hcp1-like"/>
    <property type="match status" value="1"/>
</dbReference>
<proteinExistence type="predicted"/>
<feature type="compositionally biased region" description="Polar residues" evidence="1">
    <location>
        <begin position="171"/>
        <end position="183"/>
    </location>
</feature>
<evidence type="ECO:0000313" key="3">
    <source>
        <dbReference type="EMBL" id="QMV42738.1"/>
    </source>
</evidence>
<dbReference type="Pfam" id="PF05638">
    <property type="entry name" value="T6SS_HCP"/>
    <property type="match status" value="1"/>
</dbReference>
<sequence length="183" mass="19313">MRKLRIKLIVIIGLFMMISGVASAAVSSSDAPPPLSHDAYLRLDGIAGDSKARHYENWIVLSGVQFEVSNNAKAANGGGSGSGRAAVDSFTVTKNLDAASTPLLQAALSGTNIKSGQFVLTTRGEAPSTVLTIDLNAVNVTGYEFNNEQETIRLTFNAMKFSYSPSDPKGNKSSPVSASWNSK</sequence>